<dbReference type="Pfam" id="PF00931">
    <property type="entry name" value="NB-ARC"/>
    <property type="match status" value="1"/>
</dbReference>
<dbReference type="Pfam" id="PF03647">
    <property type="entry name" value="Tmemb_14"/>
    <property type="match status" value="1"/>
</dbReference>
<dbReference type="InterPro" id="IPR056789">
    <property type="entry name" value="LRR_R13L1-DRL21"/>
</dbReference>
<name>A0A199V1Y8_ANACO</name>
<dbReference type="InterPro" id="IPR027417">
    <property type="entry name" value="P-loop_NTPase"/>
</dbReference>
<comment type="caution">
    <text evidence="9">The sequence shown here is derived from an EMBL/GenBank/DDBJ whole genome shotgun (WGS) entry which is preliminary data.</text>
</comment>
<evidence type="ECO:0000259" key="8">
    <source>
        <dbReference type="Pfam" id="PF25019"/>
    </source>
</evidence>
<dbReference type="InterPro" id="IPR005349">
    <property type="entry name" value="TMEM14"/>
</dbReference>
<gene>
    <name evidence="9" type="ORF">ACMD2_22968</name>
</gene>
<dbReference type="AlphaFoldDB" id="A0A199V1Y8"/>
<dbReference type="STRING" id="4615.A0A199V1Y8"/>
<dbReference type="InterPro" id="IPR044890">
    <property type="entry name" value="TMEM14_sf"/>
</dbReference>
<dbReference type="Gene3D" id="3.40.50.300">
    <property type="entry name" value="P-loop containing nucleotide triphosphate hydrolases"/>
    <property type="match status" value="1"/>
</dbReference>
<dbReference type="PANTHER" id="PTHR36766">
    <property type="entry name" value="PLANT BROAD-SPECTRUM MILDEW RESISTANCE PROTEIN RPW8"/>
    <property type="match status" value="1"/>
</dbReference>
<evidence type="ECO:0000313" key="10">
    <source>
        <dbReference type="Proteomes" id="UP000092600"/>
    </source>
</evidence>
<evidence type="ECO:0000256" key="5">
    <source>
        <dbReference type="ARBA" id="ARBA00022989"/>
    </source>
</evidence>
<dbReference type="PANTHER" id="PTHR36766:SF40">
    <property type="entry name" value="DISEASE RESISTANCE PROTEIN RGA3"/>
    <property type="match status" value="1"/>
</dbReference>
<dbReference type="GO" id="GO:0016020">
    <property type="term" value="C:membrane"/>
    <property type="evidence" value="ECO:0007669"/>
    <property type="project" value="UniProtKB-SubCell"/>
</dbReference>
<evidence type="ECO:0000256" key="1">
    <source>
        <dbReference type="ARBA" id="ARBA00004370"/>
    </source>
</evidence>
<feature type="domain" description="NB-ARC" evidence="7">
    <location>
        <begin position="40"/>
        <end position="158"/>
    </location>
</feature>
<accession>A0A199V1Y8</accession>
<dbReference type="EMBL" id="LSRQ01003716">
    <property type="protein sequence ID" value="OAY70906.1"/>
    <property type="molecule type" value="Genomic_DNA"/>
</dbReference>
<comment type="subcellular location">
    <subcellularLocation>
        <location evidence="1">Membrane</location>
    </subcellularLocation>
</comment>
<keyword evidence="3" id="KW-0433">Leucine-rich repeat</keyword>
<sequence>CALALTYIMGQRYLETSKIMPAGVVAALSALMSGFYLYKIATVGDEGVGKTALAKLVYNDPRVQKHFELKIWVCASESLDVKQLIKEIITESGTEEKQSILTDLDSLQLILKGKMMSRRFVLVLDDVRIIDSSEWQKLYVALNHGLQGSILFVTARFEGFPDGFANLINLRHIDIESNMFSAITEIGKLTSLQELPCFEVLKEDGHGIGELKDLTQLHRSLVVKNLENVESVEDAYQAKLDNKEYLNELVLEWSLSRNARSRCSSYFAMDEEVLEALRPHSKLKELEIRWYRVPKPSHVLKHMVLSTHRIPHRASVPSSESSQVLIY</sequence>
<dbReference type="Pfam" id="PF25019">
    <property type="entry name" value="LRR_R13L1-DRL21"/>
    <property type="match status" value="1"/>
</dbReference>
<organism evidence="9 10">
    <name type="scientific">Ananas comosus</name>
    <name type="common">Pineapple</name>
    <name type="synonym">Ananas ananas</name>
    <dbReference type="NCBI Taxonomy" id="4615"/>
    <lineage>
        <taxon>Eukaryota</taxon>
        <taxon>Viridiplantae</taxon>
        <taxon>Streptophyta</taxon>
        <taxon>Embryophyta</taxon>
        <taxon>Tracheophyta</taxon>
        <taxon>Spermatophyta</taxon>
        <taxon>Magnoliopsida</taxon>
        <taxon>Liliopsida</taxon>
        <taxon>Poales</taxon>
        <taxon>Bromeliaceae</taxon>
        <taxon>Bromelioideae</taxon>
        <taxon>Ananas</taxon>
    </lineage>
</organism>
<evidence type="ECO:0000256" key="6">
    <source>
        <dbReference type="ARBA" id="ARBA00023136"/>
    </source>
</evidence>
<dbReference type="Gene3D" id="3.80.10.10">
    <property type="entry name" value="Ribonuclease Inhibitor"/>
    <property type="match status" value="1"/>
</dbReference>
<dbReference type="InterPro" id="IPR032675">
    <property type="entry name" value="LRR_dom_sf"/>
</dbReference>
<evidence type="ECO:0000256" key="2">
    <source>
        <dbReference type="ARBA" id="ARBA00007590"/>
    </source>
</evidence>
<evidence type="ECO:0000256" key="3">
    <source>
        <dbReference type="ARBA" id="ARBA00022614"/>
    </source>
</evidence>
<protein>
    <submittedName>
        <fullName evidence="9">Putative disease resistance protein RGA4</fullName>
    </submittedName>
</protein>
<dbReference type="SUPFAM" id="SSF52540">
    <property type="entry name" value="P-loop containing nucleoside triphosphate hydrolases"/>
    <property type="match status" value="1"/>
</dbReference>
<dbReference type="Proteomes" id="UP000092600">
    <property type="component" value="Unassembled WGS sequence"/>
</dbReference>
<reference evidence="9 10" key="1">
    <citation type="journal article" date="2016" name="DNA Res.">
        <title>The draft genome of MD-2 pineapple using hybrid error correction of long reads.</title>
        <authorList>
            <person name="Redwan R.M."/>
            <person name="Saidin A."/>
            <person name="Kumar S.V."/>
        </authorList>
    </citation>
    <scope>NUCLEOTIDE SEQUENCE [LARGE SCALE GENOMIC DNA]</scope>
    <source>
        <strain evidence="10">cv. MD2</strain>
        <tissue evidence="9">Leaf</tissue>
    </source>
</reference>
<dbReference type="SUPFAM" id="SSF52058">
    <property type="entry name" value="L domain-like"/>
    <property type="match status" value="1"/>
</dbReference>
<evidence type="ECO:0000256" key="4">
    <source>
        <dbReference type="ARBA" id="ARBA00022692"/>
    </source>
</evidence>
<feature type="non-terminal residue" evidence="9">
    <location>
        <position position="1"/>
    </location>
</feature>
<comment type="similarity">
    <text evidence="2">Belongs to the TMEM14 family.</text>
</comment>
<dbReference type="GO" id="GO:0043531">
    <property type="term" value="F:ADP binding"/>
    <property type="evidence" value="ECO:0007669"/>
    <property type="project" value="InterPro"/>
</dbReference>
<proteinExistence type="inferred from homology"/>
<dbReference type="InterPro" id="IPR002182">
    <property type="entry name" value="NB-ARC"/>
</dbReference>
<evidence type="ECO:0000259" key="7">
    <source>
        <dbReference type="Pfam" id="PF00931"/>
    </source>
</evidence>
<feature type="domain" description="R13L1/DRL21-like LRR repeat region" evidence="8">
    <location>
        <begin position="208"/>
        <end position="306"/>
    </location>
</feature>
<dbReference type="Gene3D" id="1.10.10.1740">
    <property type="entry name" value="Transmembrane protein 14-like"/>
    <property type="match status" value="1"/>
</dbReference>
<keyword evidence="5" id="KW-1133">Transmembrane helix</keyword>
<keyword evidence="6" id="KW-0472">Membrane</keyword>
<evidence type="ECO:0000313" key="9">
    <source>
        <dbReference type="EMBL" id="OAY70906.1"/>
    </source>
</evidence>
<keyword evidence="4" id="KW-0812">Transmembrane</keyword>